<dbReference type="GO" id="GO:0005886">
    <property type="term" value="C:plasma membrane"/>
    <property type="evidence" value="ECO:0007669"/>
    <property type="project" value="UniProtKB-SubCell"/>
</dbReference>
<feature type="transmembrane region" description="Helical" evidence="9">
    <location>
        <begin position="74"/>
        <end position="96"/>
    </location>
</feature>
<dbReference type="InterPro" id="IPR003593">
    <property type="entry name" value="AAA+_ATPase"/>
</dbReference>
<dbReference type="InterPro" id="IPR003439">
    <property type="entry name" value="ABC_transporter-like_ATP-bd"/>
</dbReference>
<dbReference type="InterPro" id="IPR036640">
    <property type="entry name" value="ABC1_TM_sf"/>
</dbReference>
<feature type="transmembrane region" description="Helical" evidence="9">
    <location>
        <begin position="264"/>
        <end position="284"/>
    </location>
</feature>
<evidence type="ECO:0000256" key="8">
    <source>
        <dbReference type="ARBA" id="ARBA00023136"/>
    </source>
</evidence>
<dbReference type="SUPFAM" id="SSF90123">
    <property type="entry name" value="ABC transporter transmembrane region"/>
    <property type="match status" value="1"/>
</dbReference>
<feature type="transmembrane region" description="Helical" evidence="9">
    <location>
        <begin position="178"/>
        <end position="196"/>
    </location>
</feature>
<dbReference type="InterPro" id="IPR017871">
    <property type="entry name" value="ABC_transporter-like_CS"/>
</dbReference>
<name>A0A381Z2T8_9ZZZZ</name>
<evidence type="ECO:0000256" key="9">
    <source>
        <dbReference type="SAM" id="Phobius"/>
    </source>
</evidence>
<dbReference type="InterPro" id="IPR011527">
    <property type="entry name" value="ABC1_TM_dom"/>
</dbReference>
<evidence type="ECO:0000259" key="10">
    <source>
        <dbReference type="PROSITE" id="PS50893"/>
    </source>
</evidence>
<dbReference type="GO" id="GO:0140359">
    <property type="term" value="F:ABC-type transporter activity"/>
    <property type="evidence" value="ECO:0007669"/>
    <property type="project" value="InterPro"/>
</dbReference>
<gene>
    <name evidence="12" type="ORF">METZ01_LOCUS136364</name>
</gene>
<dbReference type="Pfam" id="PF00664">
    <property type="entry name" value="ABC_membrane"/>
    <property type="match status" value="1"/>
</dbReference>
<evidence type="ECO:0000256" key="1">
    <source>
        <dbReference type="ARBA" id="ARBA00004651"/>
    </source>
</evidence>
<dbReference type="GO" id="GO:0005524">
    <property type="term" value="F:ATP binding"/>
    <property type="evidence" value="ECO:0007669"/>
    <property type="project" value="UniProtKB-KW"/>
</dbReference>
<comment type="subcellular location">
    <subcellularLocation>
        <location evidence="1">Cell membrane</location>
        <topology evidence="1">Multi-pass membrane protein</topology>
    </subcellularLocation>
</comment>
<evidence type="ECO:0000256" key="5">
    <source>
        <dbReference type="ARBA" id="ARBA00022741"/>
    </source>
</evidence>
<organism evidence="12">
    <name type="scientific">marine metagenome</name>
    <dbReference type="NCBI Taxonomy" id="408172"/>
    <lineage>
        <taxon>unclassified sequences</taxon>
        <taxon>metagenomes</taxon>
        <taxon>ecological metagenomes</taxon>
    </lineage>
</organism>
<feature type="domain" description="ABC transporter" evidence="10">
    <location>
        <begin position="359"/>
        <end position="591"/>
    </location>
</feature>
<dbReference type="AlphaFoldDB" id="A0A381Z2T8"/>
<evidence type="ECO:0000256" key="2">
    <source>
        <dbReference type="ARBA" id="ARBA00022448"/>
    </source>
</evidence>
<dbReference type="PANTHER" id="PTHR24221">
    <property type="entry name" value="ATP-BINDING CASSETTE SUB-FAMILY B"/>
    <property type="match status" value="1"/>
</dbReference>
<evidence type="ECO:0008006" key="13">
    <source>
        <dbReference type="Google" id="ProtNLM"/>
    </source>
</evidence>
<keyword evidence="6" id="KW-0067">ATP-binding</keyword>
<evidence type="ECO:0000313" key="12">
    <source>
        <dbReference type="EMBL" id="SVA83510.1"/>
    </source>
</evidence>
<dbReference type="PROSITE" id="PS50893">
    <property type="entry name" value="ABC_TRANSPORTER_2"/>
    <property type="match status" value="1"/>
</dbReference>
<dbReference type="SMART" id="SM00382">
    <property type="entry name" value="AAA"/>
    <property type="match status" value="1"/>
</dbReference>
<dbReference type="InterPro" id="IPR027417">
    <property type="entry name" value="P-loop_NTPase"/>
</dbReference>
<feature type="domain" description="ABC transmembrane type-1" evidence="11">
    <location>
        <begin position="21"/>
        <end position="316"/>
    </location>
</feature>
<keyword evidence="2" id="KW-0813">Transport</keyword>
<keyword evidence="7 9" id="KW-1133">Transmembrane helix</keyword>
<reference evidence="12" key="1">
    <citation type="submission" date="2018-05" db="EMBL/GenBank/DDBJ databases">
        <authorList>
            <person name="Lanie J.A."/>
            <person name="Ng W.-L."/>
            <person name="Kazmierczak K.M."/>
            <person name="Andrzejewski T.M."/>
            <person name="Davidsen T.M."/>
            <person name="Wayne K.J."/>
            <person name="Tettelin H."/>
            <person name="Glass J.I."/>
            <person name="Rusch D."/>
            <person name="Podicherti R."/>
            <person name="Tsui H.-C.T."/>
            <person name="Winkler M.E."/>
        </authorList>
    </citation>
    <scope>NUCLEOTIDE SEQUENCE</scope>
</reference>
<evidence type="ECO:0000256" key="4">
    <source>
        <dbReference type="ARBA" id="ARBA00022692"/>
    </source>
</evidence>
<dbReference type="PROSITE" id="PS00211">
    <property type="entry name" value="ABC_TRANSPORTER_1"/>
    <property type="match status" value="1"/>
</dbReference>
<dbReference type="InterPro" id="IPR039421">
    <property type="entry name" value="Type_1_exporter"/>
</dbReference>
<dbReference type="PANTHER" id="PTHR24221:SF654">
    <property type="entry name" value="ATP-BINDING CASSETTE SUB-FAMILY B MEMBER 6"/>
    <property type="match status" value="1"/>
</dbReference>
<feature type="transmembrane region" description="Helical" evidence="9">
    <location>
        <begin position="21"/>
        <end position="45"/>
    </location>
</feature>
<keyword evidence="3" id="KW-1003">Cell membrane</keyword>
<evidence type="ECO:0000256" key="3">
    <source>
        <dbReference type="ARBA" id="ARBA00022475"/>
    </source>
</evidence>
<dbReference type="GO" id="GO:0034040">
    <property type="term" value="F:ATPase-coupled lipid transmembrane transporter activity"/>
    <property type="evidence" value="ECO:0007669"/>
    <property type="project" value="TreeGrafter"/>
</dbReference>
<dbReference type="Gene3D" id="3.40.50.300">
    <property type="entry name" value="P-loop containing nucleotide triphosphate hydrolases"/>
    <property type="match status" value="1"/>
</dbReference>
<proteinExistence type="predicted"/>
<dbReference type="Gene3D" id="1.20.1560.10">
    <property type="entry name" value="ABC transporter type 1, transmembrane domain"/>
    <property type="match status" value="1"/>
</dbReference>
<protein>
    <recommendedName>
        <fullName evidence="13">ABC transporter domain-containing protein</fullName>
    </recommendedName>
</protein>
<feature type="transmembrane region" description="Helical" evidence="9">
    <location>
        <begin position="152"/>
        <end position="172"/>
    </location>
</feature>
<dbReference type="Pfam" id="PF00005">
    <property type="entry name" value="ABC_tran"/>
    <property type="match status" value="1"/>
</dbReference>
<evidence type="ECO:0000256" key="7">
    <source>
        <dbReference type="ARBA" id="ARBA00022989"/>
    </source>
</evidence>
<dbReference type="FunFam" id="3.40.50.300:FF:000299">
    <property type="entry name" value="ABC transporter ATP-binding protein/permease"/>
    <property type="match status" value="1"/>
</dbReference>
<dbReference type="GO" id="GO:0016887">
    <property type="term" value="F:ATP hydrolysis activity"/>
    <property type="evidence" value="ECO:0007669"/>
    <property type="project" value="InterPro"/>
</dbReference>
<dbReference type="EMBL" id="UINC01019724">
    <property type="protein sequence ID" value="SVA83510.1"/>
    <property type="molecule type" value="Genomic_DNA"/>
</dbReference>
<keyword evidence="5" id="KW-0547">Nucleotide-binding</keyword>
<evidence type="ECO:0000256" key="6">
    <source>
        <dbReference type="ARBA" id="ARBA00022840"/>
    </source>
</evidence>
<dbReference type="SUPFAM" id="SSF52540">
    <property type="entry name" value="P-loop containing nucleoside triphosphate hydrolases"/>
    <property type="match status" value="1"/>
</dbReference>
<keyword evidence="8 9" id="KW-0472">Membrane</keyword>
<keyword evidence="4 9" id="KW-0812">Transmembrane</keyword>
<sequence length="591" mass="66152">MKKYLKEIIFLLGDDRRKIPWLIILFLGSSFLDLAGLGLIGPYVALVVDPNSLDELGLHDLIELTGLPFDQKSLLIWLGLILVGIFLLKAGIAIFINRTIIVFSSKQQVRLRSFLMKAYQQMPYIDYLKRNSAEYIHAVQVHTGSYGSVLQVCLKTVSDGIVALAILIMLAWTNGPALGLLVFLLVFVVFGFDLLFRKKIRNYGKKTHEASIRMVQGLQEGIEGLKEIRILGKDQHFHHIMYSGAHEAAKNSVKAGLIRSTPRFLLEFLLVVFIVSLVIGTLYLGQNLQALVPTLGMFGFASLRLMPSANTISTSLLNIRFNRHAISLLHADLIALKNTNQIEKISTPTLKIDDYFRDITFRDVQFIYPNTNYPALKKVSLSIRVGESIGLIGSSGSGKTTLVDVLLGLLDPQEGEICYNGKPMGDSLSKWRSQVAYLPQQVFLIDNTFRCNIALGMEDEEINDIQLHEAIRQARLKELVEQLPDGVETLLGERGIRLSGGQRQRVALARAFYHGRSVLVMDEATSSLDNETELEIVDEIKHLKGKKTMIVIAHRLSTVQHCTRIYRLENGEITDSGAPEQMLDNKKIVNV</sequence>
<evidence type="ECO:0000259" key="11">
    <source>
        <dbReference type="PROSITE" id="PS50929"/>
    </source>
</evidence>
<accession>A0A381Z2T8</accession>
<dbReference type="PROSITE" id="PS50929">
    <property type="entry name" value="ABC_TM1F"/>
    <property type="match status" value="1"/>
</dbReference>